<dbReference type="EC" id="2.4.1.-" evidence="3"/>
<keyword evidence="1 3" id="KW-0328">Glycosyltransferase</keyword>
<keyword evidence="3" id="KW-0325">Glycoprotein</keyword>
<dbReference type="GO" id="GO:0005975">
    <property type="term" value="P:carbohydrate metabolic process"/>
    <property type="evidence" value="ECO:0007669"/>
    <property type="project" value="InterPro"/>
</dbReference>
<proteinExistence type="inferred from homology"/>
<evidence type="ECO:0000313" key="5">
    <source>
        <dbReference type="Proteomes" id="UP001347796"/>
    </source>
</evidence>
<name>A0AAN8J0K8_PATCE</name>
<reference evidence="4 5" key="1">
    <citation type="submission" date="2024-01" db="EMBL/GenBank/DDBJ databases">
        <title>The genome of the rayed Mediterranean limpet Patella caerulea (Linnaeus, 1758).</title>
        <authorList>
            <person name="Anh-Thu Weber A."/>
            <person name="Halstead-Nussloch G."/>
        </authorList>
    </citation>
    <scope>NUCLEOTIDE SEQUENCE [LARGE SCALE GENOMIC DNA]</scope>
    <source>
        <strain evidence="4">AATW-2023a</strain>
        <tissue evidence="4">Whole specimen</tissue>
    </source>
</reference>
<gene>
    <name evidence="4" type="ORF">SNE40_021475</name>
</gene>
<evidence type="ECO:0000313" key="4">
    <source>
        <dbReference type="EMBL" id="KAK6167448.1"/>
    </source>
</evidence>
<dbReference type="InterPro" id="IPR002516">
    <property type="entry name" value="Glyco_trans_11"/>
</dbReference>
<dbReference type="Proteomes" id="UP001347796">
    <property type="component" value="Unassembled WGS sequence"/>
</dbReference>
<dbReference type="EMBL" id="JAZGQO010000018">
    <property type="protein sequence ID" value="KAK6167448.1"/>
    <property type="molecule type" value="Genomic_DNA"/>
</dbReference>
<protein>
    <recommendedName>
        <fullName evidence="3">L-Fucosyltransferase</fullName>
        <ecNumber evidence="3">2.4.1.-</ecNumber>
    </recommendedName>
</protein>
<dbReference type="PANTHER" id="PTHR11927">
    <property type="entry name" value="GALACTOSIDE 2-L-FUCOSYLTRANSFERASE"/>
    <property type="match status" value="1"/>
</dbReference>
<comment type="subcellular location">
    <subcellularLocation>
        <location evidence="3">Golgi apparatus</location>
        <location evidence="3">Golgi stack membrane</location>
        <topology evidence="3">Single-pass type II membrane protein</topology>
    </subcellularLocation>
</comment>
<comment type="similarity">
    <text evidence="3">Belongs to the glycosyltransferase 11 family.</text>
</comment>
<dbReference type="CDD" id="cd11301">
    <property type="entry name" value="Fut1_Fut2_like"/>
    <property type="match status" value="1"/>
</dbReference>
<comment type="caution">
    <text evidence="4">The sequence shown here is derived from an EMBL/GenBank/DDBJ whole genome shotgun (WGS) entry which is preliminary data.</text>
</comment>
<accession>A0AAN8J0K8</accession>
<dbReference type="GO" id="GO:0008107">
    <property type="term" value="F:galactoside 2-alpha-L-fucosyltransferase activity"/>
    <property type="evidence" value="ECO:0007669"/>
    <property type="project" value="InterPro"/>
</dbReference>
<evidence type="ECO:0000256" key="3">
    <source>
        <dbReference type="RuleBase" id="RU363129"/>
    </source>
</evidence>
<dbReference type="AlphaFoldDB" id="A0AAN8J0K8"/>
<keyword evidence="5" id="KW-1185">Reference proteome</keyword>
<keyword evidence="3" id="KW-0812">Transmembrane</keyword>
<dbReference type="GO" id="GO:0032580">
    <property type="term" value="C:Golgi cisterna membrane"/>
    <property type="evidence" value="ECO:0007669"/>
    <property type="project" value="UniProtKB-SubCell"/>
</dbReference>
<comment type="pathway">
    <text evidence="3">Protein modification; protein glycosylation.</text>
</comment>
<sequence>MRVSRMTFRCLPLLNNTRIFSASLLLLFIVVYVLKSSFNNQPPNTNTRSLTYQEQTTNFLLSRHKDIQIHQVINKTTTAVKQVLVPKTQKVICFDLISGFGNQMLMFASLYATAKRKGMKLVLSHYQQLQAAFKIDEAIETNWDVCKNATVIQEQPPCCGVANNIYNISNQKTVLVKGYLQSYKYFDSYKDDIRKYLTFRSSVQKKAETKLQNYLSKRYAGMDVSKRTLIGVHIRRGNFLLQSFINKGYLIATKEYLYKAQKIMQSKYSNITYIVCSNDVEWAKDVFKHQHDAIVVSMGPQEVDLALLSLMDHMIMTVGTYGFWASWFVNGTTIYCKDFAKPGSLFASYYGNETFPASWIGLN</sequence>
<organism evidence="4 5">
    <name type="scientific">Patella caerulea</name>
    <name type="common">Rayed Mediterranean limpet</name>
    <dbReference type="NCBI Taxonomy" id="87958"/>
    <lineage>
        <taxon>Eukaryota</taxon>
        <taxon>Metazoa</taxon>
        <taxon>Spiralia</taxon>
        <taxon>Lophotrochozoa</taxon>
        <taxon>Mollusca</taxon>
        <taxon>Gastropoda</taxon>
        <taxon>Patellogastropoda</taxon>
        <taxon>Patelloidea</taxon>
        <taxon>Patellidae</taxon>
        <taxon>Patella</taxon>
    </lineage>
</organism>
<keyword evidence="3" id="KW-0735">Signal-anchor</keyword>
<keyword evidence="3" id="KW-0333">Golgi apparatus</keyword>
<dbReference type="Pfam" id="PF01531">
    <property type="entry name" value="Glyco_transf_11"/>
    <property type="match status" value="1"/>
</dbReference>
<keyword evidence="2 3" id="KW-0808">Transferase</keyword>
<evidence type="ECO:0000256" key="2">
    <source>
        <dbReference type="ARBA" id="ARBA00022679"/>
    </source>
</evidence>
<evidence type="ECO:0000256" key="1">
    <source>
        <dbReference type="ARBA" id="ARBA00022676"/>
    </source>
</evidence>
<dbReference type="PANTHER" id="PTHR11927:SF9">
    <property type="entry name" value="L-FUCOSYLTRANSFERASE"/>
    <property type="match status" value="1"/>
</dbReference>